<dbReference type="Proteomes" id="UP000094936">
    <property type="component" value="Unassembled WGS sequence"/>
</dbReference>
<accession>A0A1C3EG61</accession>
<comment type="caution">
    <text evidence="1">The sequence shown here is derived from an EMBL/GenBank/DDBJ whole genome shotgun (WGS) entry which is preliminary data.</text>
</comment>
<dbReference type="EMBL" id="LYBM01000025">
    <property type="protein sequence ID" value="ODA32242.1"/>
    <property type="molecule type" value="Genomic_DNA"/>
</dbReference>
<keyword evidence="2" id="KW-1185">Reference proteome</keyword>
<name>A0A1C3EG61_9GAMM</name>
<dbReference type="RefSeq" id="WP_068903209.1">
    <property type="nucleotide sequence ID" value="NZ_JBHUIF010000016.1"/>
</dbReference>
<evidence type="ECO:0000313" key="1">
    <source>
        <dbReference type="EMBL" id="ODA32242.1"/>
    </source>
</evidence>
<sequence length="89" mass="9776">MKNYYKTRYETIDGESVELDAKTIMVEMPGIGEITICLEHNKDGIGLLNQGVVDDDGEVSEFCTLVVRPGACNVISVNLESQLRPQKSG</sequence>
<evidence type="ECO:0000313" key="2">
    <source>
        <dbReference type="Proteomes" id="UP000094936"/>
    </source>
</evidence>
<proteinExistence type="predicted"/>
<dbReference type="OrthoDB" id="6119854at2"/>
<organism evidence="1 2">
    <name type="scientific">Veronia pacifica</name>
    <dbReference type="NCBI Taxonomy" id="1080227"/>
    <lineage>
        <taxon>Bacteria</taxon>
        <taxon>Pseudomonadati</taxon>
        <taxon>Pseudomonadota</taxon>
        <taxon>Gammaproteobacteria</taxon>
        <taxon>Vibrionales</taxon>
        <taxon>Vibrionaceae</taxon>
        <taxon>Veronia</taxon>
    </lineage>
</organism>
<gene>
    <name evidence="1" type="ORF">A8L45_13695</name>
</gene>
<reference evidence="1 2" key="1">
    <citation type="submission" date="2016-05" db="EMBL/GenBank/DDBJ databases">
        <title>Genomic Taxonomy of the Vibrionaceae.</title>
        <authorList>
            <person name="Gomez-Gil B."/>
            <person name="Enciso-Ibarra J."/>
        </authorList>
    </citation>
    <scope>NUCLEOTIDE SEQUENCE [LARGE SCALE GENOMIC DNA]</scope>
    <source>
        <strain evidence="1 2">CAIM 1920</strain>
    </source>
</reference>
<protein>
    <submittedName>
        <fullName evidence="1">Uncharacterized protein</fullName>
    </submittedName>
</protein>
<dbReference type="AlphaFoldDB" id="A0A1C3EG61"/>